<organism evidence="1">
    <name type="scientific">Arundo donax</name>
    <name type="common">Giant reed</name>
    <name type="synonym">Donax arundinaceus</name>
    <dbReference type="NCBI Taxonomy" id="35708"/>
    <lineage>
        <taxon>Eukaryota</taxon>
        <taxon>Viridiplantae</taxon>
        <taxon>Streptophyta</taxon>
        <taxon>Embryophyta</taxon>
        <taxon>Tracheophyta</taxon>
        <taxon>Spermatophyta</taxon>
        <taxon>Magnoliopsida</taxon>
        <taxon>Liliopsida</taxon>
        <taxon>Poales</taxon>
        <taxon>Poaceae</taxon>
        <taxon>PACMAD clade</taxon>
        <taxon>Arundinoideae</taxon>
        <taxon>Arundineae</taxon>
        <taxon>Arundo</taxon>
    </lineage>
</organism>
<dbReference type="EMBL" id="GBRH01259087">
    <property type="protein sequence ID" value="JAD38808.1"/>
    <property type="molecule type" value="Transcribed_RNA"/>
</dbReference>
<accession>A0A0A8ZM92</accession>
<protein>
    <submittedName>
        <fullName evidence="1">Uncharacterized protein</fullName>
    </submittedName>
</protein>
<reference evidence="1" key="2">
    <citation type="journal article" date="2015" name="Data Brief">
        <title>Shoot transcriptome of the giant reed, Arundo donax.</title>
        <authorList>
            <person name="Barrero R.A."/>
            <person name="Guerrero F.D."/>
            <person name="Moolhuijzen P."/>
            <person name="Goolsby J.A."/>
            <person name="Tidwell J."/>
            <person name="Bellgard S.E."/>
            <person name="Bellgard M.I."/>
        </authorList>
    </citation>
    <scope>NUCLEOTIDE SEQUENCE</scope>
    <source>
        <tissue evidence="1">Shoot tissue taken approximately 20 cm above the soil surface</tissue>
    </source>
</reference>
<reference evidence="1" key="1">
    <citation type="submission" date="2014-09" db="EMBL/GenBank/DDBJ databases">
        <authorList>
            <person name="Magalhaes I.L.F."/>
            <person name="Oliveira U."/>
            <person name="Santos F.R."/>
            <person name="Vidigal T.H.D.A."/>
            <person name="Brescovit A.D."/>
            <person name="Santos A.J."/>
        </authorList>
    </citation>
    <scope>NUCLEOTIDE SEQUENCE</scope>
    <source>
        <tissue evidence="1">Shoot tissue taken approximately 20 cm above the soil surface</tissue>
    </source>
</reference>
<sequence>MHIKIHMFSEVLHFSVIDPMIDSHLLSSFPESPPCMHTSTKLVDPILWVKMVGDEHISAVD</sequence>
<proteinExistence type="predicted"/>
<dbReference type="AlphaFoldDB" id="A0A0A8ZM92"/>
<evidence type="ECO:0000313" key="1">
    <source>
        <dbReference type="EMBL" id="JAD38808.1"/>
    </source>
</evidence>
<name>A0A0A8ZM92_ARUDO</name>